<evidence type="ECO:0000313" key="4">
    <source>
        <dbReference type="EMBL" id="CAG8838331.1"/>
    </source>
</evidence>
<dbReference type="Pfam" id="PF07714">
    <property type="entry name" value="PK_Tyr_Ser-Thr"/>
    <property type="match status" value="1"/>
</dbReference>
<accession>A0ABN7WQK5</accession>
<dbReference type="InterPro" id="IPR011990">
    <property type="entry name" value="TPR-like_helical_dom_sf"/>
</dbReference>
<dbReference type="SUPFAM" id="SSF81901">
    <property type="entry name" value="HCP-like"/>
    <property type="match status" value="1"/>
</dbReference>
<evidence type="ECO:0000256" key="2">
    <source>
        <dbReference type="ARBA" id="ARBA00022840"/>
    </source>
</evidence>
<keyword evidence="5" id="KW-1185">Reference proteome</keyword>
<dbReference type="PROSITE" id="PS50011">
    <property type="entry name" value="PROTEIN_KINASE_DOM"/>
    <property type="match status" value="1"/>
</dbReference>
<organism evidence="4 5">
    <name type="scientific">Gigaspora margarita</name>
    <dbReference type="NCBI Taxonomy" id="4874"/>
    <lineage>
        <taxon>Eukaryota</taxon>
        <taxon>Fungi</taxon>
        <taxon>Fungi incertae sedis</taxon>
        <taxon>Mucoromycota</taxon>
        <taxon>Glomeromycotina</taxon>
        <taxon>Glomeromycetes</taxon>
        <taxon>Diversisporales</taxon>
        <taxon>Gigasporaceae</taxon>
        <taxon>Gigaspora</taxon>
    </lineage>
</organism>
<dbReference type="PANTHER" id="PTHR44329">
    <property type="entry name" value="SERINE/THREONINE-PROTEIN KINASE TNNI3K-RELATED"/>
    <property type="match status" value="1"/>
</dbReference>
<feature type="non-terminal residue" evidence="4">
    <location>
        <position position="508"/>
    </location>
</feature>
<feature type="non-terminal residue" evidence="4">
    <location>
        <position position="1"/>
    </location>
</feature>
<dbReference type="InterPro" id="IPR001245">
    <property type="entry name" value="Ser-Thr/Tyr_kinase_cat_dom"/>
</dbReference>
<dbReference type="SUPFAM" id="SSF56112">
    <property type="entry name" value="Protein kinase-like (PK-like)"/>
    <property type="match status" value="1"/>
</dbReference>
<dbReference type="Gene3D" id="1.10.510.10">
    <property type="entry name" value="Transferase(Phosphotransferase) domain 1"/>
    <property type="match status" value="1"/>
</dbReference>
<comment type="caution">
    <text evidence="4">The sequence shown here is derived from an EMBL/GenBank/DDBJ whole genome shotgun (WGS) entry which is preliminary data.</text>
</comment>
<dbReference type="PROSITE" id="PS00109">
    <property type="entry name" value="PROTEIN_KINASE_TYR"/>
    <property type="match status" value="1"/>
</dbReference>
<dbReference type="Gene3D" id="1.25.40.10">
    <property type="entry name" value="Tetratricopeptide repeat domain"/>
    <property type="match status" value="1"/>
</dbReference>
<evidence type="ECO:0000313" key="5">
    <source>
        <dbReference type="Proteomes" id="UP000789901"/>
    </source>
</evidence>
<keyword evidence="1" id="KW-0547">Nucleotide-binding</keyword>
<name>A0ABN7WQK5_GIGMA</name>
<reference evidence="4 5" key="1">
    <citation type="submission" date="2021-06" db="EMBL/GenBank/DDBJ databases">
        <authorList>
            <person name="Kallberg Y."/>
            <person name="Tangrot J."/>
            <person name="Rosling A."/>
        </authorList>
    </citation>
    <scope>NUCLEOTIDE SEQUENCE [LARGE SCALE GENOMIC DNA]</scope>
    <source>
        <strain evidence="4 5">120-4 pot B 10/14</strain>
    </source>
</reference>
<gene>
    <name evidence="4" type="ORF">GMARGA_LOCUS33923</name>
</gene>
<feature type="domain" description="Protein kinase" evidence="3">
    <location>
        <begin position="119"/>
        <end position="370"/>
    </location>
</feature>
<dbReference type="EMBL" id="CAJVQB010057808">
    <property type="protein sequence ID" value="CAG8838331.1"/>
    <property type="molecule type" value="Genomic_DNA"/>
</dbReference>
<protein>
    <submittedName>
        <fullName evidence="4">45813_t:CDS:1</fullName>
    </submittedName>
</protein>
<dbReference type="InterPro" id="IPR051681">
    <property type="entry name" value="Ser/Thr_Kinases-Pseudokinases"/>
</dbReference>
<dbReference type="InterPro" id="IPR000719">
    <property type="entry name" value="Prot_kinase_dom"/>
</dbReference>
<evidence type="ECO:0000256" key="1">
    <source>
        <dbReference type="ARBA" id="ARBA00022741"/>
    </source>
</evidence>
<proteinExistence type="predicted"/>
<evidence type="ECO:0000259" key="3">
    <source>
        <dbReference type="PROSITE" id="PS50011"/>
    </source>
</evidence>
<dbReference type="Proteomes" id="UP000789901">
    <property type="component" value="Unassembled WGS sequence"/>
</dbReference>
<sequence length="508" mass="58731">SVKEMQQMDIDDVQNIDILGTNPEVLEGSLSLAEKLAEITQPFVPLISSVFQRKLDQENLNGDVEEMRQFLEIIAGGITDTKSQINTIINEVQIINKKVDYLIHDPNNMINLKAVKINPKELDDLPKKETNLTKKSIVKKLYRGNDVACKFTNILDNGTSESQRIQVQLVILGKLKECPNILRFYGLSNVNDNQVMVFEWADKGNLKELYEQNDINWDEKVHIALDICRGLIFLQSCDILHHDIRCKNIMMTMRHQPKIANFRYSHETDQNTTFIKNTEDIMNWMAPEKIFGMLLWELTFEKIPYKDLDMNKIMEIIINGNREKITFGQATLKHQKIQKGLKEIIIAAWKQNSKDRILLADIFKKLHSLSLKCDQPHYQTSLYPDGHFDLDGSKSPLMKSLEDGIGYHKNQDYETAWSIFKYHAKLGNSTAKFWKARYLADAIFVKKDIVQAAKLFKEAAEDNNIDTCFRYVLLMTDKGSGVEFDLEKFIKYLTKAADWQRYASIQFG</sequence>
<dbReference type="InterPro" id="IPR008266">
    <property type="entry name" value="Tyr_kinase_AS"/>
</dbReference>
<dbReference type="InterPro" id="IPR011009">
    <property type="entry name" value="Kinase-like_dom_sf"/>
</dbReference>
<keyword evidence="2" id="KW-0067">ATP-binding</keyword>
<dbReference type="PANTHER" id="PTHR44329:SF298">
    <property type="entry name" value="MIXED LINEAGE KINASE DOMAIN-LIKE PROTEIN"/>
    <property type="match status" value="1"/>
</dbReference>